<keyword evidence="2" id="KW-1185">Reference proteome</keyword>
<gene>
    <name evidence="1" type="ORF">C1H46_028089</name>
</gene>
<dbReference type="AlphaFoldDB" id="A0A540LIN9"/>
<organism evidence="1 2">
    <name type="scientific">Malus baccata</name>
    <name type="common">Siberian crab apple</name>
    <name type="synonym">Pyrus baccata</name>
    <dbReference type="NCBI Taxonomy" id="106549"/>
    <lineage>
        <taxon>Eukaryota</taxon>
        <taxon>Viridiplantae</taxon>
        <taxon>Streptophyta</taxon>
        <taxon>Embryophyta</taxon>
        <taxon>Tracheophyta</taxon>
        <taxon>Spermatophyta</taxon>
        <taxon>Magnoliopsida</taxon>
        <taxon>eudicotyledons</taxon>
        <taxon>Gunneridae</taxon>
        <taxon>Pentapetalae</taxon>
        <taxon>rosids</taxon>
        <taxon>fabids</taxon>
        <taxon>Rosales</taxon>
        <taxon>Rosaceae</taxon>
        <taxon>Amygdaloideae</taxon>
        <taxon>Maleae</taxon>
        <taxon>Malus</taxon>
    </lineage>
</organism>
<dbReference type="EMBL" id="VIEB01000568">
    <property type="protein sequence ID" value="TQD86331.1"/>
    <property type="molecule type" value="Genomic_DNA"/>
</dbReference>
<comment type="caution">
    <text evidence="1">The sequence shown here is derived from an EMBL/GenBank/DDBJ whole genome shotgun (WGS) entry which is preliminary data.</text>
</comment>
<name>A0A540LIN9_MALBA</name>
<evidence type="ECO:0000313" key="2">
    <source>
        <dbReference type="Proteomes" id="UP000315295"/>
    </source>
</evidence>
<evidence type="ECO:0000313" key="1">
    <source>
        <dbReference type="EMBL" id="TQD86331.1"/>
    </source>
</evidence>
<proteinExistence type="predicted"/>
<dbReference type="Proteomes" id="UP000315295">
    <property type="component" value="Unassembled WGS sequence"/>
</dbReference>
<sequence>MRLEGHVCPEIKADDGCFMIDKVFYDDPSVYLEDVVVDNDVKQNDVMLCFPNPTIVEEYTEVEESGQHVEDMGLEEEGWTIVVPRWRKKVDNRKMGDSSKDDMSYKEVVASPKPKWVAKANIVQDWRRVGKSKQRE</sequence>
<protein>
    <submittedName>
        <fullName evidence="1">Uncharacterized protein</fullName>
    </submittedName>
</protein>
<accession>A0A540LIN9</accession>
<reference evidence="1 2" key="1">
    <citation type="journal article" date="2019" name="G3 (Bethesda)">
        <title>Sequencing of a Wild Apple (Malus baccata) Genome Unravels the Differences Between Cultivated and Wild Apple Species Regarding Disease Resistance and Cold Tolerance.</title>
        <authorList>
            <person name="Chen X."/>
        </authorList>
    </citation>
    <scope>NUCLEOTIDE SEQUENCE [LARGE SCALE GENOMIC DNA]</scope>
    <source>
        <strain evidence="2">cv. Shandingzi</strain>
        <tissue evidence="1">Leaves</tissue>
    </source>
</reference>